<feature type="chain" id="PRO_5039207926" evidence="2">
    <location>
        <begin position="26"/>
        <end position="278"/>
    </location>
</feature>
<feature type="signal peptide" evidence="2">
    <location>
        <begin position="1"/>
        <end position="25"/>
    </location>
</feature>
<dbReference type="PROSITE" id="PS51257">
    <property type="entry name" value="PROKAR_LIPOPROTEIN"/>
    <property type="match status" value="1"/>
</dbReference>
<dbReference type="AlphaFoldDB" id="A0A1H7APM9"/>
<reference evidence="4 5" key="1">
    <citation type="submission" date="2016-10" db="EMBL/GenBank/DDBJ databases">
        <authorList>
            <person name="de Groot N.N."/>
        </authorList>
    </citation>
    <scope>NUCLEOTIDE SEQUENCE [LARGE SCALE GENOMIC DNA]</scope>
    <source>
        <strain evidence="4 5">DSM 2179</strain>
    </source>
</reference>
<evidence type="ECO:0000313" key="5">
    <source>
        <dbReference type="Proteomes" id="UP000199662"/>
    </source>
</evidence>
<proteinExistence type="predicted"/>
<organism evidence="4 5">
    <name type="scientific">Propionispira arboris</name>
    <dbReference type="NCBI Taxonomy" id="84035"/>
    <lineage>
        <taxon>Bacteria</taxon>
        <taxon>Bacillati</taxon>
        <taxon>Bacillota</taxon>
        <taxon>Negativicutes</taxon>
        <taxon>Selenomonadales</taxon>
        <taxon>Selenomonadaceae</taxon>
        <taxon>Propionispira</taxon>
    </lineage>
</organism>
<dbReference type="Gene3D" id="3.40.190.10">
    <property type="entry name" value="Periplasmic binding protein-like II"/>
    <property type="match status" value="2"/>
</dbReference>
<evidence type="ECO:0000259" key="3">
    <source>
        <dbReference type="SMART" id="SM00062"/>
    </source>
</evidence>
<feature type="domain" description="Solute-binding protein family 3/N-terminal" evidence="3">
    <location>
        <begin position="41"/>
        <end position="273"/>
    </location>
</feature>
<sequence>MKNLKISKILTILMLSLVSIVLLTACGTNNETKTSDTNVKTIIVGTGNNYEPYCFLDKNGNLSGYEYEVLKAVNELLPQYKFEFQTYDFANVLISLDAGKIDIGAHQYESNEERQKKYLFGQESYTTYTTYVTVAAKNETIHSLSDLQGKKVKTSTGSNSTYLLEKFNETHKDNPIILAYADNSTDEETVVGINNGVWDAVIVTKRDADKFNKAYGNGKAVLKQVGEPVATSKTYFVFAKGNTELQTAIDGALKKLKESGKLAEISTKVIGGNYTESE</sequence>
<dbReference type="PANTHER" id="PTHR35936">
    <property type="entry name" value="MEMBRANE-BOUND LYTIC MUREIN TRANSGLYCOSYLASE F"/>
    <property type="match status" value="1"/>
</dbReference>
<protein>
    <submittedName>
        <fullName evidence="4">L-cystine transport system substrate-binding protein</fullName>
    </submittedName>
</protein>
<dbReference type="PANTHER" id="PTHR35936:SF18">
    <property type="entry name" value="L-CYSTINE-BINDING PROTEIN TCYJ"/>
    <property type="match status" value="1"/>
</dbReference>
<evidence type="ECO:0000256" key="2">
    <source>
        <dbReference type="SAM" id="SignalP"/>
    </source>
</evidence>
<name>A0A1H7APM9_9FIRM</name>
<dbReference type="SUPFAM" id="SSF53850">
    <property type="entry name" value="Periplasmic binding protein-like II"/>
    <property type="match status" value="1"/>
</dbReference>
<accession>A0A1H7APM9</accession>
<dbReference type="InterPro" id="IPR001638">
    <property type="entry name" value="Solute-binding_3/MltF_N"/>
</dbReference>
<keyword evidence="5" id="KW-1185">Reference proteome</keyword>
<dbReference type="SMART" id="SM00062">
    <property type="entry name" value="PBPb"/>
    <property type="match status" value="1"/>
</dbReference>
<dbReference type="Pfam" id="PF00497">
    <property type="entry name" value="SBP_bac_3"/>
    <property type="match status" value="1"/>
</dbReference>
<dbReference type="EMBL" id="FNZK01000013">
    <property type="protein sequence ID" value="SEJ67288.1"/>
    <property type="molecule type" value="Genomic_DNA"/>
</dbReference>
<dbReference type="RefSeq" id="WP_091832557.1">
    <property type="nucleotide sequence ID" value="NZ_FNZK01000013.1"/>
</dbReference>
<dbReference type="Proteomes" id="UP000199662">
    <property type="component" value="Unassembled WGS sequence"/>
</dbReference>
<dbReference type="STRING" id="84035.SAMN05660742_11374"/>
<gene>
    <name evidence="4" type="ORF">SAMN05660742_11374</name>
</gene>
<evidence type="ECO:0000313" key="4">
    <source>
        <dbReference type="EMBL" id="SEJ67288.1"/>
    </source>
</evidence>
<keyword evidence="1 2" id="KW-0732">Signal</keyword>
<evidence type="ECO:0000256" key="1">
    <source>
        <dbReference type="ARBA" id="ARBA00022729"/>
    </source>
</evidence>